<dbReference type="Proteomes" id="UP001458880">
    <property type="component" value="Unassembled WGS sequence"/>
</dbReference>
<protein>
    <recommendedName>
        <fullName evidence="4">SGNH hydrolase-type esterase domain-containing protein</fullName>
    </recommendedName>
</protein>
<evidence type="ECO:0000256" key="1">
    <source>
        <dbReference type="SAM" id="Coils"/>
    </source>
</evidence>
<dbReference type="EMBL" id="JASPKY010000325">
    <property type="protein sequence ID" value="KAK9708600.1"/>
    <property type="molecule type" value="Genomic_DNA"/>
</dbReference>
<dbReference type="SUPFAM" id="SSF52266">
    <property type="entry name" value="SGNH hydrolase"/>
    <property type="match status" value="1"/>
</dbReference>
<dbReference type="Gene3D" id="3.40.50.1110">
    <property type="entry name" value="SGNH hydrolase"/>
    <property type="match status" value="1"/>
</dbReference>
<organism evidence="2 3">
    <name type="scientific">Popillia japonica</name>
    <name type="common">Japanese beetle</name>
    <dbReference type="NCBI Taxonomy" id="7064"/>
    <lineage>
        <taxon>Eukaryota</taxon>
        <taxon>Metazoa</taxon>
        <taxon>Ecdysozoa</taxon>
        <taxon>Arthropoda</taxon>
        <taxon>Hexapoda</taxon>
        <taxon>Insecta</taxon>
        <taxon>Pterygota</taxon>
        <taxon>Neoptera</taxon>
        <taxon>Endopterygota</taxon>
        <taxon>Coleoptera</taxon>
        <taxon>Polyphaga</taxon>
        <taxon>Scarabaeiformia</taxon>
        <taxon>Scarabaeidae</taxon>
        <taxon>Rutelinae</taxon>
        <taxon>Popillia</taxon>
    </lineage>
</organism>
<evidence type="ECO:0000313" key="3">
    <source>
        <dbReference type="Proteomes" id="UP001458880"/>
    </source>
</evidence>
<accession>A0AAW1JUI9</accession>
<comment type="caution">
    <text evidence="2">The sequence shown here is derived from an EMBL/GenBank/DDBJ whole genome shotgun (WGS) entry which is preliminary data.</text>
</comment>
<dbReference type="CDD" id="cd00229">
    <property type="entry name" value="SGNH_hydrolase"/>
    <property type="match status" value="1"/>
</dbReference>
<keyword evidence="3" id="KW-1185">Reference proteome</keyword>
<keyword evidence="1" id="KW-0175">Coiled coil</keyword>
<feature type="coiled-coil region" evidence="1">
    <location>
        <begin position="63"/>
        <end position="97"/>
    </location>
</feature>
<dbReference type="AlphaFoldDB" id="A0AAW1JUI9"/>
<gene>
    <name evidence="2" type="ORF">QE152_g27100</name>
</gene>
<sequence length="709" mass="80684">MATGVLTRQRKHILSQSQPITRQRKHILSQSQPKTQLINTSYSIITSDNTSENDSKLTEAEIIVDLRDRLAKLEFEKGELQERNMELVNKLAFYMNKSNGQSYYNDNPTFNTPSSNKCLENVNNEVSTQTDVIITKSVSVAANINDSDEMYGEKFRYVRSNTCGSIVHYNPIGDLSDGMTHRILIISDSHGRGYSKRLRNALPDNFRILAFIKPNGTIDNVVENINAKVKDFGNADFVFVLAGTNDVGRCVDSSSISDLVCKFETIMEATRHTNTVISTIPFRYDKTYFNNVIAHINNRIYTKARNYNNVAMFTLNNLLNRENYTDQGLHLNSMGKKIVCDYLEGYFVDWNWRENLINHVNVSPVASTFRGDRDGLTQVEHVSVQDCEGQKNGLTMSGMSGKGQKSMDEDELMVNSNKSLCDSIDNSSKRYAMEIPEDIRAKKRKRTGNVRVNTQLNKKSGNLYITSQSKKYVSGKAAPGEAKCNCRFACTLVTVGARQKMFGDFCKMKDYNEQQSFLRGCIKTVSDKRGGKRPQRNQAWKEKIVEFIALIPSRESRYGREKHSNKRNFAWSCLVFAPPRVDTCSTCDGYNISISTSKNPNDRRTEELKRDIHHRKAKAAQTLMAKTVKDSQEPNSDTCVISYKTVKDSQEPNSDTCVISYDLQKQSYIPTPTHTHLYYSTQYTCINLGIHLEDEAKRFMYTWDTRGKN</sequence>
<name>A0AAW1JUI9_POPJA</name>
<evidence type="ECO:0008006" key="4">
    <source>
        <dbReference type="Google" id="ProtNLM"/>
    </source>
</evidence>
<proteinExistence type="predicted"/>
<dbReference type="InterPro" id="IPR036514">
    <property type="entry name" value="SGNH_hydro_sf"/>
</dbReference>
<reference evidence="2 3" key="1">
    <citation type="journal article" date="2024" name="BMC Genomics">
        <title>De novo assembly and annotation of Popillia japonica's genome with initial clues to its potential as an invasive pest.</title>
        <authorList>
            <person name="Cucini C."/>
            <person name="Boschi S."/>
            <person name="Funari R."/>
            <person name="Cardaioli E."/>
            <person name="Iannotti N."/>
            <person name="Marturano G."/>
            <person name="Paoli F."/>
            <person name="Bruttini M."/>
            <person name="Carapelli A."/>
            <person name="Frati F."/>
            <person name="Nardi F."/>
        </authorList>
    </citation>
    <scope>NUCLEOTIDE SEQUENCE [LARGE SCALE GENOMIC DNA]</scope>
    <source>
        <strain evidence="2">DMR45628</strain>
    </source>
</reference>
<evidence type="ECO:0000313" key="2">
    <source>
        <dbReference type="EMBL" id="KAK9708600.1"/>
    </source>
</evidence>